<comment type="caution">
    <text evidence="2">The sequence shown here is derived from an EMBL/GenBank/DDBJ whole genome shotgun (WGS) entry which is preliminary data.</text>
</comment>
<evidence type="ECO:0000313" key="3">
    <source>
        <dbReference type="Proteomes" id="UP000031036"/>
    </source>
</evidence>
<reference evidence="2 3" key="1">
    <citation type="submission" date="2014-11" db="EMBL/GenBank/DDBJ databases">
        <title>Genetic blueprint of the zoonotic pathogen Toxocara canis.</title>
        <authorList>
            <person name="Zhu X.-Q."/>
            <person name="Korhonen P.K."/>
            <person name="Cai H."/>
            <person name="Young N.D."/>
            <person name="Nejsum P."/>
            <person name="von Samson-Himmelstjerna G."/>
            <person name="Boag P.R."/>
            <person name="Tan P."/>
            <person name="Li Q."/>
            <person name="Min J."/>
            <person name="Yang Y."/>
            <person name="Wang X."/>
            <person name="Fang X."/>
            <person name="Hall R.S."/>
            <person name="Hofmann A."/>
            <person name="Sternberg P.W."/>
            <person name="Jex A.R."/>
            <person name="Gasser R.B."/>
        </authorList>
    </citation>
    <scope>NUCLEOTIDE SEQUENCE [LARGE SCALE GENOMIC DNA]</scope>
    <source>
        <strain evidence="2">PN_DK_2014</strain>
    </source>
</reference>
<feature type="compositionally biased region" description="Polar residues" evidence="1">
    <location>
        <begin position="19"/>
        <end position="32"/>
    </location>
</feature>
<accession>A0A0B2W3V1</accession>
<dbReference type="EMBL" id="JPKZ01000324">
    <property type="protein sequence ID" value="KHN87870.1"/>
    <property type="molecule type" value="Genomic_DNA"/>
</dbReference>
<sequence>MSTPPNQSKFLDITRTRTDSTASADSEATGTSVPERRFSITEMLGRRTSVEDAYKKYAKFTTNGDGFHLENYVK</sequence>
<keyword evidence="3" id="KW-1185">Reference proteome</keyword>
<dbReference type="Proteomes" id="UP000031036">
    <property type="component" value="Unassembled WGS sequence"/>
</dbReference>
<proteinExistence type="predicted"/>
<protein>
    <submittedName>
        <fullName evidence="2">Uncharacterized protein</fullName>
    </submittedName>
</protein>
<name>A0A0B2W3V1_TOXCA</name>
<feature type="region of interest" description="Disordered" evidence="1">
    <location>
        <begin position="1"/>
        <end position="34"/>
    </location>
</feature>
<gene>
    <name evidence="2" type="ORF">Tcan_00427</name>
</gene>
<organism evidence="2 3">
    <name type="scientific">Toxocara canis</name>
    <name type="common">Canine roundworm</name>
    <dbReference type="NCBI Taxonomy" id="6265"/>
    <lineage>
        <taxon>Eukaryota</taxon>
        <taxon>Metazoa</taxon>
        <taxon>Ecdysozoa</taxon>
        <taxon>Nematoda</taxon>
        <taxon>Chromadorea</taxon>
        <taxon>Rhabditida</taxon>
        <taxon>Spirurina</taxon>
        <taxon>Ascaridomorpha</taxon>
        <taxon>Ascaridoidea</taxon>
        <taxon>Toxocaridae</taxon>
        <taxon>Toxocara</taxon>
    </lineage>
</organism>
<evidence type="ECO:0000256" key="1">
    <source>
        <dbReference type="SAM" id="MobiDB-lite"/>
    </source>
</evidence>
<dbReference type="OrthoDB" id="10356513at2759"/>
<evidence type="ECO:0000313" key="2">
    <source>
        <dbReference type="EMBL" id="KHN87870.1"/>
    </source>
</evidence>
<dbReference type="AlphaFoldDB" id="A0A0B2W3V1"/>
<feature type="non-terminal residue" evidence="2">
    <location>
        <position position="74"/>
    </location>
</feature>